<dbReference type="GO" id="GO:0006355">
    <property type="term" value="P:regulation of DNA-templated transcription"/>
    <property type="evidence" value="ECO:0007669"/>
    <property type="project" value="InterPro"/>
</dbReference>
<dbReference type="CDD" id="cd17574">
    <property type="entry name" value="REC_OmpR"/>
    <property type="match status" value="1"/>
</dbReference>
<protein>
    <submittedName>
        <fullName evidence="10">Response regulator</fullName>
    </submittedName>
</protein>
<dbReference type="GO" id="GO:0000156">
    <property type="term" value="F:phosphorelay response regulator activity"/>
    <property type="evidence" value="ECO:0007669"/>
    <property type="project" value="TreeGrafter"/>
</dbReference>
<dbReference type="PANTHER" id="PTHR48111:SF22">
    <property type="entry name" value="REGULATOR OF RPOS"/>
    <property type="match status" value="1"/>
</dbReference>
<reference evidence="10 11" key="1">
    <citation type="submission" date="2019-11" db="EMBL/GenBank/DDBJ databases">
        <title>Type strains purchased from KCTC, JCM and DSMZ.</title>
        <authorList>
            <person name="Lu H."/>
        </authorList>
    </citation>
    <scope>NUCLEOTIDE SEQUENCE [LARGE SCALE GENOMIC DNA]</scope>
    <source>
        <strain evidence="10 11">KCTC 42409</strain>
    </source>
</reference>
<dbReference type="InterPro" id="IPR001789">
    <property type="entry name" value="Sig_transdc_resp-reg_receiver"/>
</dbReference>
<keyword evidence="5" id="KW-0804">Transcription</keyword>
<dbReference type="EMBL" id="WNLA01000046">
    <property type="protein sequence ID" value="MTW06250.1"/>
    <property type="molecule type" value="Genomic_DNA"/>
</dbReference>
<evidence type="ECO:0000256" key="7">
    <source>
        <dbReference type="PROSITE-ProRule" id="PRU01091"/>
    </source>
</evidence>
<evidence type="ECO:0000313" key="10">
    <source>
        <dbReference type="EMBL" id="MTW06250.1"/>
    </source>
</evidence>
<evidence type="ECO:0000256" key="5">
    <source>
        <dbReference type="ARBA" id="ARBA00023163"/>
    </source>
</evidence>
<evidence type="ECO:0000256" key="2">
    <source>
        <dbReference type="ARBA" id="ARBA00023012"/>
    </source>
</evidence>
<keyword evidence="2" id="KW-0902">Two-component regulatory system</keyword>
<dbReference type="GO" id="GO:0005829">
    <property type="term" value="C:cytosol"/>
    <property type="evidence" value="ECO:0007669"/>
    <property type="project" value="TreeGrafter"/>
</dbReference>
<dbReference type="PROSITE" id="PS50110">
    <property type="entry name" value="RESPONSE_REGULATORY"/>
    <property type="match status" value="1"/>
</dbReference>
<feature type="domain" description="Response regulatory" evidence="8">
    <location>
        <begin position="2"/>
        <end position="117"/>
    </location>
</feature>
<dbReference type="InterPro" id="IPR001867">
    <property type="entry name" value="OmpR/PhoB-type_DNA-bd"/>
</dbReference>
<evidence type="ECO:0000256" key="6">
    <source>
        <dbReference type="PROSITE-ProRule" id="PRU00169"/>
    </source>
</evidence>
<proteinExistence type="predicted"/>
<dbReference type="CDD" id="cd00383">
    <property type="entry name" value="trans_reg_C"/>
    <property type="match status" value="1"/>
</dbReference>
<dbReference type="RefSeq" id="WP_155442583.1">
    <property type="nucleotide sequence ID" value="NZ_WNLA01000046.1"/>
</dbReference>
<dbReference type="SUPFAM" id="SSF52172">
    <property type="entry name" value="CheY-like"/>
    <property type="match status" value="1"/>
</dbReference>
<dbReference type="InterPro" id="IPR039420">
    <property type="entry name" value="WalR-like"/>
</dbReference>
<dbReference type="SMART" id="SM00862">
    <property type="entry name" value="Trans_reg_C"/>
    <property type="match status" value="1"/>
</dbReference>
<dbReference type="PANTHER" id="PTHR48111">
    <property type="entry name" value="REGULATOR OF RPOS"/>
    <property type="match status" value="1"/>
</dbReference>
<sequence length="233" mass="25693">MRLLIIEDNPDIVANLYEFLEPRGYVLDSAPNGYTGLGLATQHQYDAVVLDVMLPGLNGVELCQKLRNELHNSTPVIMLTARDTLSDKSAGFDAGADDYLVKPFSLLELEMRIKALVRRARGMGQGATVLRVGDLTFDTSTYTATRAGKPLALTRTGFVLLRCLMREAPRLVSRDTLEHEVWGEDRPDSDALRTHLHALRQALDKPFPFAMLRTVPGIGYKLLSPGDDAAGMP</sequence>
<dbReference type="Pfam" id="PF00072">
    <property type="entry name" value="Response_reg"/>
    <property type="match status" value="1"/>
</dbReference>
<organism evidence="10 11">
    <name type="scientific">Pseudoduganella ginsengisoli</name>
    <dbReference type="NCBI Taxonomy" id="1462440"/>
    <lineage>
        <taxon>Bacteria</taxon>
        <taxon>Pseudomonadati</taxon>
        <taxon>Pseudomonadota</taxon>
        <taxon>Betaproteobacteria</taxon>
        <taxon>Burkholderiales</taxon>
        <taxon>Oxalobacteraceae</taxon>
        <taxon>Telluria group</taxon>
        <taxon>Pseudoduganella</taxon>
    </lineage>
</organism>
<gene>
    <name evidence="10" type="ORF">GM668_29670</name>
</gene>
<dbReference type="PROSITE" id="PS51755">
    <property type="entry name" value="OMPR_PHOB"/>
    <property type="match status" value="1"/>
</dbReference>
<dbReference type="SMART" id="SM00448">
    <property type="entry name" value="REC"/>
    <property type="match status" value="1"/>
</dbReference>
<evidence type="ECO:0000256" key="4">
    <source>
        <dbReference type="ARBA" id="ARBA00023125"/>
    </source>
</evidence>
<evidence type="ECO:0000313" key="11">
    <source>
        <dbReference type="Proteomes" id="UP000484015"/>
    </source>
</evidence>
<accession>A0A6L6Q9C6</accession>
<feature type="domain" description="OmpR/PhoB-type" evidence="9">
    <location>
        <begin position="127"/>
        <end position="224"/>
    </location>
</feature>
<dbReference type="FunFam" id="3.40.50.2300:FF:000001">
    <property type="entry name" value="DNA-binding response regulator PhoB"/>
    <property type="match status" value="1"/>
</dbReference>
<comment type="caution">
    <text evidence="10">The sequence shown here is derived from an EMBL/GenBank/DDBJ whole genome shotgun (WGS) entry which is preliminary data.</text>
</comment>
<evidence type="ECO:0000256" key="3">
    <source>
        <dbReference type="ARBA" id="ARBA00023015"/>
    </source>
</evidence>
<name>A0A6L6Q9C6_9BURK</name>
<dbReference type="AlphaFoldDB" id="A0A6L6Q9C6"/>
<keyword evidence="11" id="KW-1185">Reference proteome</keyword>
<keyword evidence="4 7" id="KW-0238">DNA-binding</keyword>
<feature type="DNA-binding region" description="OmpR/PhoB-type" evidence="7">
    <location>
        <begin position="127"/>
        <end position="224"/>
    </location>
</feature>
<dbReference type="Gene3D" id="3.40.50.2300">
    <property type="match status" value="1"/>
</dbReference>
<dbReference type="InterPro" id="IPR011006">
    <property type="entry name" value="CheY-like_superfamily"/>
</dbReference>
<dbReference type="OrthoDB" id="9802426at2"/>
<dbReference type="InterPro" id="IPR036388">
    <property type="entry name" value="WH-like_DNA-bd_sf"/>
</dbReference>
<evidence type="ECO:0000256" key="1">
    <source>
        <dbReference type="ARBA" id="ARBA00022553"/>
    </source>
</evidence>
<dbReference type="Gene3D" id="6.10.250.690">
    <property type="match status" value="1"/>
</dbReference>
<dbReference type="Proteomes" id="UP000484015">
    <property type="component" value="Unassembled WGS sequence"/>
</dbReference>
<dbReference type="GO" id="GO:0000976">
    <property type="term" value="F:transcription cis-regulatory region binding"/>
    <property type="evidence" value="ECO:0007669"/>
    <property type="project" value="TreeGrafter"/>
</dbReference>
<dbReference type="Pfam" id="PF00486">
    <property type="entry name" value="Trans_reg_C"/>
    <property type="match status" value="1"/>
</dbReference>
<keyword evidence="3" id="KW-0805">Transcription regulation</keyword>
<dbReference type="Gene3D" id="1.10.10.10">
    <property type="entry name" value="Winged helix-like DNA-binding domain superfamily/Winged helix DNA-binding domain"/>
    <property type="match status" value="1"/>
</dbReference>
<evidence type="ECO:0000259" key="9">
    <source>
        <dbReference type="PROSITE" id="PS51755"/>
    </source>
</evidence>
<feature type="modified residue" description="4-aspartylphosphate" evidence="6">
    <location>
        <position position="51"/>
    </location>
</feature>
<dbReference type="GO" id="GO:0032993">
    <property type="term" value="C:protein-DNA complex"/>
    <property type="evidence" value="ECO:0007669"/>
    <property type="project" value="TreeGrafter"/>
</dbReference>
<keyword evidence="1 6" id="KW-0597">Phosphoprotein</keyword>
<evidence type="ECO:0000259" key="8">
    <source>
        <dbReference type="PROSITE" id="PS50110"/>
    </source>
</evidence>